<feature type="domain" description="Peptidase M60" evidence="4">
    <location>
        <begin position="877"/>
        <end position="1227"/>
    </location>
</feature>
<evidence type="ECO:0000313" key="5">
    <source>
        <dbReference type="EMBL" id="MCU6799030.1"/>
    </source>
</evidence>
<dbReference type="InterPro" id="IPR036439">
    <property type="entry name" value="Dockerin_dom_sf"/>
</dbReference>
<proteinExistence type="predicted"/>
<dbReference type="InterPro" id="IPR008979">
    <property type="entry name" value="Galactose-bd-like_sf"/>
</dbReference>
<dbReference type="EMBL" id="JAOQJF010000005">
    <property type="protein sequence ID" value="MCU6799030.1"/>
    <property type="molecule type" value="Genomic_DNA"/>
</dbReference>
<evidence type="ECO:0000313" key="6">
    <source>
        <dbReference type="Proteomes" id="UP001652395"/>
    </source>
</evidence>
<accession>A0ABT2UWN7</accession>
<dbReference type="CDD" id="cd00063">
    <property type="entry name" value="FN3"/>
    <property type="match status" value="2"/>
</dbReference>
<feature type="chain" id="PRO_5046743398" evidence="2">
    <location>
        <begin position="30"/>
        <end position="1772"/>
    </location>
</feature>
<dbReference type="InterPro" id="IPR031161">
    <property type="entry name" value="Peptidase_M60_dom"/>
</dbReference>
<organism evidence="5 6">
    <name type="scientific">Alitiscatomonas aceti</name>
    <dbReference type="NCBI Taxonomy" id="2981724"/>
    <lineage>
        <taxon>Bacteria</taxon>
        <taxon>Bacillati</taxon>
        <taxon>Bacillota</taxon>
        <taxon>Clostridia</taxon>
        <taxon>Lachnospirales</taxon>
        <taxon>Lachnospiraceae</taxon>
        <taxon>Alitiscatomonas</taxon>
    </lineage>
</organism>
<dbReference type="Gene3D" id="2.60.40.10">
    <property type="entry name" value="Immunoglobulins"/>
    <property type="match status" value="2"/>
</dbReference>
<dbReference type="SUPFAM" id="SSF49785">
    <property type="entry name" value="Galactose-binding domain-like"/>
    <property type="match status" value="1"/>
</dbReference>
<dbReference type="SUPFAM" id="SSF63446">
    <property type="entry name" value="Type I dockerin domain"/>
    <property type="match status" value="1"/>
</dbReference>
<evidence type="ECO:0000256" key="2">
    <source>
        <dbReference type="SAM" id="SignalP"/>
    </source>
</evidence>
<dbReference type="InterPro" id="IPR013783">
    <property type="entry name" value="Ig-like_fold"/>
</dbReference>
<feature type="signal peptide" evidence="2">
    <location>
        <begin position="1"/>
        <end position="29"/>
    </location>
</feature>
<comment type="caution">
    <text evidence="5">The sequence shown here is derived from an EMBL/GenBank/DDBJ whole genome shotgun (WGS) entry which is preliminary data.</text>
</comment>
<dbReference type="Gene3D" id="2.60.120.1250">
    <property type="entry name" value="Peptidase M60, enhancin-like domain 1"/>
    <property type="match status" value="1"/>
</dbReference>
<name>A0ABT2UWN7_9FIRM</name>
<dbReference type="InterPro" id="IPR042279">
    <property type="entry name" value="Pep_M60_3"/>
</dbReference>
<reference evidence="5 6" key="1">
    <citation type="journal article" date="2021" name="ISME Commun">
        <title>Automated analysis of genomic sequences facilitates high-throughput and comprehensive description of bacteria.</title>
        <authorList>
            <person name="Hitch T.C.A."/>
        </authorList>
    </citation>
    <scope>NUCLEOTIDE SEQUENCE [LARGE SCALE GENOMIC DNA]</scope>
    <source>
        <strain evidence="6">f_CCE</strain>
    </source>
</reference>
<dbReference type="Pfam" id="PF13402">
    <property type="entry name" value="Peptidase_M60"/>
    <property type="match status" value="1"/>
</dbReference>
<keyword evidence="6" id="KW-1185">Reference proteome</keyword>
<feature type="domain" description="Fibronectin type-III" evidence="3">
    <location>
        <begin position="523"/>
        <end position="613"/>
    </location>
</feature>
<dbReference type="Pfam" id="PF00041">
    <property type="entry name" value="fn3"/>
    <property type="match status" value="1"/>
</dbReference>
<dbReference type="Proteomes" id="UP001652395">
    <property type="component" value="Unassembled WGS sequence"/>
</dbReference>
<sequence>MKRTVKKRTGMRSTAALLAVLMAVQSPLGRTGAMGMPQKNQRTRMTATMSDAAAGEEALAGLLEERNGILRVEVQGVVKAPETTWNVELYPSEEEDSSMAEPAFGSLTLPAGDGNTYTEGSCELTELPDGMYDLRMEPENDTVSYVAYEQKGIRIQGDMVSIRLMNDAPENHGYGESGAGSRIGVLAMGDIDGSGAVDEDDKEELLKLAASGQVHDDLFYDRADLNSDSQVDLADIACFAKYYKEDARTARETRTMRITEEEIHTVSASNAEISQGTVEQLFSGAASLTLESEEAISGENPVTISAEFDSGKTMAGFVIDPVDGSGNTIVDGTVSVETEKGKEKVFEIENGKVKERSLGRALLEFFTGKEETVSQGGPIVIDLKGQTAVKKVTIKVSRTLGNTALVDIAKVEFLGDMKERIPEPEMTAPERVQVENGDASFTVTWRRQPNVTGYEVTVHGVNSKKNEVTQTFQTDKPEFRAEGLGDGALANGNSYEIQIRLVNGAWKSPAAEAVGRPRAASLPPAPENITVTSRYKGLSISWKDMMDTDSYNLYYRKYGDSQGAYTKIPDIRENRYELKGLEDKTKYDVYLTGVNPLGEGPESVHYTGVTAALDPPVTPDYKRINVEVPGEPVTAHIESVRYGYDVSKGQYDIVDGNYETSWARIDWDSGATYYDLKKAPIVSFDRSYEMDTMVVIPDGEQTFSYNKAVLYYWTDRNDIQDSTKNSVSGVLEKKTSNNKAYYEFRADRPIEAEAVQLVLSTADGNSRRISMAELKFYYYDSLEDEIMDLYGDPYHVSLRSDEDRETMGKRIQSLKDRLDQPDPVSGELHPRKEILETELANAERIFKDGALQAEIQAVDSKDTGNSDGHITFKGGLNTYQPLGVTAKAGETVTVYVGSPAHKTGDGTRLRLIQTQYHGTSEKWHKELGVLKAGANDFTLEALDDMDLERGGQLYVVYTGKAGQEQYGVRVSGGTKIPVLDLSDTKDPAERLKLAEAYVNGLEAMVRDMEALHNRDHQDHAYDEMNCIYGATDIVSRYTMISGPSDQILEGLAGNTAAEKAAALEQSMTAMDQMVELFYAHKGLSTASDAEPHNQVPAGRLNIRYQRMFAGAFMYAGGLHIGIEWPQFQEMVKGEPVIADAEGKYQSGSLFGWGLSHEIGHEINEGAYAVAEVTNNYYPLLAKARDTNDSLRFKYEDVFKKTISGARGKASDGAVQLAMYWQLHLAYDMGGYNFKTFDTSKEQLENLIFARMDSYVRKPSSAPGAEGNKLKLSGTDKDNVLMRLAAAAARKDLLDFFRHWGMEPDADTVRYASQFEKEERGIWFANDENRVWQMENRNTSQKTESSAKGSVPQGTIQYVNGENQVNLEISGDTNVWIYEIVRCERDGGTEKKQSVGYAYAHDGEAVFTDVAATANNRVYTYEITGYDKWLEKTEPGRTKEVKVSHRGDIDRTLWTVSTNLTNSELEEPGEDHPDTYVQPGLEKMVDLETEGAVTTFTGSVKAGQTPEIVLELNQPELVTGLVYTAAEGTPIGKFSVSVSQDGSSWERVPVSADTFTLEDGSQTVYFHDGTVLYTYDAAFVKLTADGQGGRELSISDLSLLGQTGDNVEMDAAGMGRLMKDFAINGGADGVIPEGSIVFTGTYKGNPAYNVVLLWDEKGQIVGGTDADGNIQAESLILAKVPENGLLGEVSDGIWIYYLPEGTSLPEHVRAELYRVDDAETLESQRTVSSSLTITVPEQLPELELDPGSGPAAGNERLRKRDGLGGRTREGEKN</sequence>
<gene>
    <name evidence="5" type="ORF">OCV69_03630</name>
</gene>
<dbReference type="SUPFAM" id="SSF49265">
    <property type="entry name" value="Fibronectin type III"/>
    <property type="match status" value="2"/>
</dbReference>
<keyword evidence="2" id="KW-0732">Signal</keyword>
<dbReference type="SMART" id="SM01276">
    <property type="entry name" value="M60-like"/>
    <property type="match status" value="1"/>
</dbReference>
<feature type="region of interest" description="Disordered" evidence="1">
    <location>
        <begin position="1726"/>
        <end position="1772"/>
    </location>
</feature>
<dbReference type="Gene3D" id="1.10.1330.10">
    <property type="entry name" value="Dockerin domain"/>
    <property type="match status" value="1"/>
</dbReference>
<dbReference type="Gene3D" id="3.40.390.80">
    <property type="entry name" value="Peptidase M60, enhancin-like domain 2"/>
    <property type="match status" value="1"/>
</dbReference>
<protein>
    <submittedName>
        <fullName evidence="5">M60 family metallopeptidase</fullName>
    </submittedName>
</protein>
<dbReference type="PROSITE" id="PS51723">
    <property type="entry name" value="PEPTIDASE_M60"/>
    <property type="match status" value="1"/>
</dbReference>
<dbReference type="InterPro" id="IPR036116">
    <property type="entry name" value="FN3_sf"/>
</dbReference>
<evidence type="ECO:0000256" key="1">
    <source>
        <dbReference type="SAM" id="MobiDB-lite"/>
    </source>
</evidence>
<dbReference type="SMART" id="SM00060">
    <property type="entry name" value="FN3"/>
    <property type="match status" value="2"/>
</dbReference>
<dbReference type="InterPro" id="IPR003961">
    <property type="entry name" value="FN3_dom"/>
</dbReference>
<evidence type="ECO:0000259" key="3">
    <source>
        <dbReference type="PROSITE" id="PS50853"/>
    </source>
</evidence>
<dbReference type="RefSeq" id="WP_158357702.1">
    <property type="nucleotide sequence ID" value="NZ_JAOQJF010000005.1"/>
</dbReference>
<dbReference type="Gene3D" id="2.60.120.260">
    <property type="entry name" value="Galactose-binding domain-like"/>
    <property type="match status" value="2"/>
</dbReference>
<evidence type="ECO:0000259" key="4">
    <source>
        <dbReference type="PROSITE" id="PS51723"/>
    </source>
</evidence>
<feature type="compositionally biased region" description="Basic and acidic residues" evidence="1">
    <location>
        <begin position="1754"/>
        <end position="1772"/>
    </location>
</feature>
<dbReference type="PROSITE" id="PS50853">
    <property type="entry name" value="FN3"/>
    <property type="match status" value="1"/>
</dbReference>
<dbReference type="Gene3D" id="1.10.390.30">
    <property type="entry name" value="Peptidase M60, enhancin-like domain 3"/>
    <property type="match status" value="1"/>
</dbReference>